<dbReference type="AlphaFoldDB" id="A0A0A9EDK9"/>
<dbReference type="EMBL" id="GBRH01199021">
    <property type="protein sequence ID" value="JAD98874.1"/>
    <property type="molecule type" value="Transcribed_RNA"/>
</dbReference>
<name>A0A0A9EDK9_ARUDO</name>
<sequence>MITKVVGTGRSLAPPCRAHEAIYRNSHNTRILQTNIHTRTRTKCSIHSRNNIKTLSRNSYRSRSEYQL</sequence>
<protein>
    <submittedName>
        <fullName evidence="1">Uncharacterized protein</fullName>
    </submittedName>
</protein>
<proteinExistence type="predicted"/>
<organism evidence="1">
    <name type="scientific">Arundo donax</name>
    <name type="common">Giant reed</name>
    <name type="synonym">Donax arundinaceus</name>
    <dbReference type="NCBI Taxonomy" id="35708"/>
    <lineage>
        <taxon>Eukaryota</taxon>
        <taxon>Viridiplantae</taxon>
        <taxon>Streptophyta</taxon>
        <taxon>Embryophyta</taxon>
        <taxon>Tracheophyta</taxon>
        <taxon>Spermatophyta</taxon>
        <taxon>Magnoliopsida</taxon>
        <taxon>Liliopsida</taxon>
        <taxon>Poales</taxon>
        <taxon>Poaceae</taxon>
        <taxon>PACMAD clade</taxon>
        <taxon>Arundinoideae</taxon>
        <taxon>Arundineae</taxon>
        <taxon>Arundo</taxon>
    </lineage>
</organism>
<evidence type="ECO:0000313" key="1">
    <source>
        <dbReference type="EMBL" id="JAD98874.1"/>
    </source>
</evidence>
<reference evidence="1" key="2">
    <citation type="journal article" date="2015" name="Data Brief">
        <title>Shoot transcriptome of the giant reed, Arundo donax.</title>
        <authorList>
            <person name="Barrero R.A."/>
            <person name="Guerrero F.D."/>
            <person name="Moolhuijzen P."/>
            <person name="Goolsby J.A."/>
            <person name="Tidwell J."/>
            <person name="Bellgard S.E."/>
            <person name="Bellgard M.I."/>
        </authorList>
    </citation>
    <scope>NUCLEOTIDE SEQUENCE</scope>
    <source>
        <tissue evidence="1">Shoot tissue taken approximately 20 cm above the soil surface</tissue>
    </source>
</reference>
<accession>A0A0A9EDK9</accession>
<reference evidence="1" key="1">
    <citation type="submission" date="2014-09" db="EMBL/GenBank/DDBJ databases">
        <authorList>
            <person name="Magalhaes I.L.F."/>
            <person name="Oliveira U."/>
            <person name="Santos F.R."/>
            <person name="Vidigal T.H.D.A."/>
            <person name="Brescovit A.D."/>
            <person name="Santos A.J."/>
        </authorList>
    </citation>
    <scope>NUCLEOTIDE SEQUENCE</scope>
    <source>
        <tissue evidence="1">Shoot tissue taken approximately 20 cm above the soil surface</tissue>
    </source>
</reference>